<feature type="domain" description="Methyltransferase FkbM" evidence="1">
    <location>
        <begin position="86"/>
        <end position="245"/>
    </location>
</feature>
<protein>
    <recommendedName>
        <fullName evidence="1">Methyltransferase FkbM domain-containing protein</fullName>
    </recommendedName>
</protein>
<dbReference type="EMBL" id="MFGO01000007">
    <property type="protein sequence ID" value="OGF41646.1"/>
    <property type="molecule type" value="Genomic_DNA"/>
</dbReference>
<dbReference type="AlphaFoldDB" id="A0A1F5TRP9"/>
<dbReference type="InterPro" id="IPR006342">
    <property type="entry name" value="FkbM_mtfrase"/>
</dbReference>
<gene>
    <name evidence="2" type="ORF">A2531_06425</name>
</gene>
<dbReference type="InterPro" id="IPR052514">
    <property type="entry name" value="SAM-dependent_MTase"/>
</dbReference>
<dbReference type="NCBIfam" id="TIGR01444">
    <property type="entry name" value="fkbM_fam"/>
    <property type="match status" value="1"/>
</dbReference>
<organism evidence="2 3">
    <name type="scientific">Candidatus Falkowbacteria bacterium RIFOXYD2_FULL_34_120</name>
    <dbReference type="NCBI Taxonomy" id="1798007"/>
    <lineage>
        <taxon>Bacteria</taxon>
        <taxon>Candidatus Falkowiibacteriota</taxon>
    </lineage>
</organism>
<name>A0A1F5TRP9_9BACT</name>
<reference evidence="2 3" key="1">
    <citation type="journal article" date="2016" name="Nat. Commun.">
        <title>Thousands of microbial genomes shed light on interconnected biogeochemical processes in an aquifer system.</title>
        <authorList>
            <person name="Anantharaman K."/>
            <person name="Brown C.T."/>
            <person name="Hug L.A."/>
            <person name="Sharon I."/>
            <person name="Castelle C.J."/>
            <person name="Probst A.J."/>
            <person name="Thomas B.C."/>
            <person name="Singh A."/>
            <person name="Wilkins M.J."/>
            <person name="Karaoz U."/>
            <person name="Brodie E.L."/>
            <person name="Williams K.H."/>
            <person name="Hubbard S.S."/>
            <person name="Banfield J.F."/>
        </authorList>
    </citation>
    <scope>NUCLEOTIDE SEQUENCE [LARGE SCALE GENOMIC DNA]</scope>
</reference>
<dbReference type="Proteomes" id="UP000177579">
    <property type="component" value="Unassembled WGS sequence"/>
</dbReference>
<dbReference type="Pfam" id="PF05050">
    <property type="entry name" value="Methyltransf_21"/>
    <property type="match status" value="1"/>
</dbReference>
<dbReference type="PANTHER" id="PTHR34203">
    <property type="entry name" value="METHYLTRANSFERASE, FKBM FAMILY PROTEIN"/>
    <property type="match status" value="1"/>
</dbReference>
<accession>A0A1F5TRP9</accession>
<dbReference type="InterPro" id="IPR029063">
    <property type="entry name" value="SAM-dependent_MTases_sf"/>
</dbReference>
<evidence type="ECO:0000313" key="2">
    <source>
        <dbReference type="EMBL" id="OGF41646.1"/>
    </source>
</evidence>
<proteinExistence type="predicted"/>
<dbReference type="Gene3D" id="3.40.50.150">
    <property type="entry name" value="Vaccinia Virus protein VP39"/>
    <property type="match status" value="1"/>
</dbReference>
<dbReference type="PANTHER" id="PTHR34203:SF15">
    <property type="entry name" value="SLL1173 PROTEIN"/>
    <property type="match status" value="1"/>
</dbReference>
<sequence length="286" mass="33172">MKKFIILFTPPIILKFFKKIKNSIFKTNVDNEEPTLNTIQGGVLKGNEIFIYNKKDWQIEMINGTYDQFFYDYLKKLDLKNKTILDIGAHIGYTSMAFAKLTENNGKVYAFEPNDYNIERMNINLKNNPDISDRIKIFNLAIADKKGEEEFIFSTKVEKGSSSGSFLDSAHTFWEKDIYEKKLGFQRKVVQTDSLDNLYQSKKITNPPALIKIDIEGAEYLALQGAEQTINQYKPIILIEIHSIFNMLKTGEMMNEWNYDIELLKEEKDGRCFLVLTPHESKVKSL</sequence>
<dbReference type="SUPFAM" id="SSF53335">
    <property type="entry name" value="S-adenosyl-L-methionine-dependent methyltransferases"/>
    <property type="match status" value="1"/>
</dbReference>
<evidence type="ECO:0000313" key="3">
    <source>
        <dbReference type="Proteomes" id="UP000177579"/>
    </source>
</evidence>
<evidence type="ECO:0000259" key="1">
    <source>
        <dbReference type="Pfam" id="PF05050"/>
    </source>
</evidence>
<comment type="caution">
    <text evidence="2">The sequence shown here is derived from an EMBL/GenBank/DDBJ whole genome shotgun (WGS) entry which is preliminary data.</text>
</comment>